<feature type="region of interest" description="Disordered" evidence="1">
    <location>
        <begin position="155"/>
        <end position="176"/>
    </location>
</feature>
<gene>
    <name evidence="2" type="ORF">MGAL_10B013170</name>
</gene>
<sequence length="231" mass="26798">MEKKGKNMKIPKKGKIGTEKSFEDTVSESDFVEDELTTNKLDEHRKALLGNFGKDILEAAVDVLRDEFMQIAIEGGRYGAKLALLGKDLVESHKQEIEKKESELFELKREKRELENELQREKVKNDKLEATIKQKEREIKKRQDELDKMKRLMKKKENDLASEQRAHNQREDALKSELQKLKTKYNDLSGKHLAKKASGNIAKEELSKLRKKIIELEQQLEQANAKKKVGK</sequence>
<evidence type="ECO:0000313" key="3">
    <source>
        <dbReference type="Proteomes" id="UP000596742"/>
    </source>
</evidence>
<proteinExistence type="predicted"/>
<dbReference type="OrthoDB" id="6108975at2759"/>
<comment type="caution">
    <text evidence="2">The sequence shown here is derived from an EMBL/GenBank/DDBJ whole genome shotgun (WGS) entry which is preliminary data.</text>
</comment>
<dbReference type="Proteomes" id="UP000596742">
    <property type="component" value="Unassembled WGS sequence"/>
</dbReference>
<name>A0A8B6EHQ1_MYTGA</name>
<accession>A0A8B6EHQ1</accession>
<protein>
    <submittedName>
        <fullName evidence="2">Uncharacterized protein</fullName>
    </submittedName>
</protein>
<organism evidence="2 3">
    <name type="scientific">Mytilus galloprovincialis</name>
    <name type="common">Mediterranean mussel</name>
    <dbReference type="NCBI Taxonomy" id="29158"/>
    <lineage>
        <taxon>Eukaryota</taxon>
        <taxon>Metazoa</taxon>
        <taxon>Spiralia</taxon>
        <taxon>Lophotrochozoa</taxon>
        <taxon>Mollusca</taxon>
        <taxon>Bivalvia</taxon>
        <taxon>Autobranchia</taxon>
        <taxon>Pteriomorphia</taxon>
        <taxon>Mytilida</taxon>
        <taxon>Mytiloidea</taxon>
        <taxon>Mytilidae</taxon>
        <taxon>Mytilinae</taxon>
        <taxon>Mytilus</taxon>
    </lineage>
</organism>
<reference evidence="2" key="1">
    <citation type="submission" date="2018-11" db="EMBL/GenBank/DDBJ databases">
        <authorList>
            <person name="Alioto T."/>
            <person name="Alioto T."/>
        </authorList>
    </citation>
    <scope>NUCLEOTIDE SEQUENCE</scope>
</reference>
<keyword evidence="3" id="KW-1185">Reference proteome</keyword>
<evidence type="ECO:0000256" key="1">
    <source>
        <dbReference type="SAM" id="MobiDB-lite"/>
    </source>
</evidence>
<dbReference type="EMBL" id="UYJE01005141">
    <property type="protein sequence ID" value="VDI34319.1"/>
    <property type="molecule type" value="Genomic_DNA"/>
</dbReference>
<evidence type="ECO:0000313" key="2">
    <source>
        <dbReference type="EMBL" id="VDI34319.1"/>
    </source>
</evidence>
<dbReference type="Gene3D" id="1.10.287.1490">
    <property type="match status" value="1"/>
</dbReference>
<dbReference type="AlphaFoldDB" id="A0A8B6EHQ1"/>